<proteinExistence type="predicted"/>
<dbReference type="AlphaFoldDB" id="A0A3N2BAZ9"/>
<reference evidence="1 2" key="1">
    <citation type="submission" date="2018-11" db="EMBL/GenBank/DDBJ databases">
        <title>Sequencing the genomes of 1000 actinobacteria strains.</title>
        <authorList>
            <person name="Klenk H.-P."/>
        </authorList>
    </citation>
    <scope>NUCLEOTIDE SEQUENCE [LARGE SCALE GENOMIC DNA]</scope>
    <source>
        <strain evidence="1 2">DSM 11294</strain>
    </source>
</reference>
<accession>A0A3N2BAZ9</accession>
<protein>
    <submittedName>
        <fullName evidence="1">Uncharacterized protein</fullName>
    </submittedName>
</protein>
<gene>
    <name evidence="1" type="ORF">EDD31_0739</name>
</gene>
<evidence type="ECO:0000313" key="1">
    <source>
        <dbReference type="EMBL" id="ROR72388.1"/>
    </source>
</evidence>
<dbReference type="Proteomes" id="UP000280668">
    <property type="component" value="Unassembled WGS sequence"/>
</dbReference>
<keyword evidence="2" id="KW-1185">Reference proteome</keyword>
<evidence type="ECO:0000313" key="2">
    <source>
        <dbReference type="Proteomes" id="UP000280668"/>
    </source>
</evidence>
<organism evidence="1 2">
    <name type="scientific">Bogoriella caseilytica</name>
    <dbReference type="NCBI Taxonomy" id="56055"/>
    <lineage>
        <taxon>Bacteria</taxon>
        <taxon>Bacillati</taxon>
        <taxon>Actinomycetota</taxon>
        <taxon>Actinomycetes</taxon>
        <taxon>Micrococcales</taxon>
        <taxon>Bogoriellaceae</taxon>
        <taxon>Bogoriella</taxon>
    </lineage>
</organism>
<comment type="caution">
    <text evidence="1">The sequence shown here is derived from an EMBL/GenBank/DDBJ whole genome shotgun (WGS) entry which is preliminary data.</text>
</comment>
<sequence length="49" mass="5284">MTPARFETSAARWQVDRAMPADLALATSLVDLVAGARVSVLCSKYNSQD</sequence>
<name>A0A3N2BAZ9_9MICO</name>
<dbReference type="EMBL" id="RKHK01000001">
    <property type="protein sequence ID" value="ROR72388.1"/>
    <property type="molecule type" value="Genomic_DNA"/>
</dbReference>